<evidence type="ECO:0000313" key="2">
    <source>
        <dbReference type="Proteomes" id="UP000245880"/>
    </source>
</evidence>
<comment type="caution">
    <text evidence="1">The sequence shown here is derived from an EMBL/GenBank/DDBJ whole genome shotgun (WGS) entry which is preliminary data.</text>
</comment>
<accession>A0A316A7F9</accession>
<proteinExistence type="predicted"/>
<dbReference type="AlphaFoldDB" id="A0A316A7F9"/>
<feature type="non-terminal residue" evidence="1">
    <location>
        <position position="1"/>
    </location>
</feature>
<name>A0A316A7F9_9BACT</name>
<protein>
    <submittedName>
        <fullName evidence="1">Uncharacterized protein</fullName>
    </submittedName>
</protein>
<keyword evidence="2" id="KW-1185">Reference proteome</keyword>
<organism evidence="1 2">
    <name type="scientific">Dyadobacter jejuensis</name>
    <dbReference type="NCBI Taxonomy" id="1082580"/>
    <lineage>
        <taxon>Bacteria</taxon>
        <taxon>Pseudomonadati</taxon>
        <taxon>Bacteroidota</taxon>
        <taxon>Cytophagia</taxon>
        <taxon>Cytophagales</taxon>
        <taxon>Spirosomataceae</taxon>
        <taxon>Dyadobacter</taxon>
    </lineage>
</organism>
<reference evidence="1 2" key="1">
    <citation type="submission" date="2018-03" db="EMBL/GenBank/DDBJ databases">
        <title>Genomic Encyclopedia of Archaeal and Bacterial Type Strains, Phase II (KMG-II): from individual species to whole genera.</title>
        <authorList>
            <person name="Goeker M."/>
        </authorList>
    </citation>
    <scope>NUCLEOTIDE SEQUENCE [LARGE SCALE GENOMIC DNA]</scope>
    <source>
        <strain evidence="1 2">DSM 100346</strain>
    </source>
</reference>
<dbReference type="Proteomes" id="UP000245880">
    <property type="component" value="Unassembled WGS sequence"/>
</dbReference>
<evidence type="ECO:0000313" key="1">
    <source>
        <dbReference type="EMBL" id="PWJ53389.1"/>
    </source>
</evidence>
<sequence length="44" mass="5080">RHLQELKMLTILFQVNELWPDTWNKIANNSKMDSGQLGGDPLIN</sequence>
<gene>
    <name evidence="1" type="ORF">CLV98_1231</name>
</gene>
<dbReference type="EMBL" id="QGDT01000023">
    <property type="protein sequence ID" value="PWJ53389.1"/>
    <property type="molecule type" value="Genomic_DNA"/>
</dbReference>